<reference evidence="4 5" key="1">
    <citation type="journal article" date="2019" name="Int. J. Syst. Evol. Microbiol.">
        <title>Anaerobacillus alkaliphilus sp. nov., a novel alkaliphilic and moderately halophilic bacterium.</title>
        <authorList>
            <person name="Borsodi A.K."/>
            <person name="Aszalos J.M."/>
            <person name="Bihari P."/>
            <person name="Nagy I."/>
            <person name="Schumann P."/>
            <person name="Sproer C."/>
            <person name="Kovacs A.L."/>
            <person name="Boka K."/>
            <person name="Dobosy P."/>
            <person name="Ovari M."/>
            <person name="Szili-Kovacs T."/>
            <person name="Toth E."/>
        </authorList>
    </citation>
    <scope>NUCLEOTIDE SEQUENCE [LARGE SCALE GENOMIC DNA]</scope>
    <source>
        <strain evidence="4 5">B16-10</strain>
    </source>
</reference>
<keyword evidence="2" id="KW-1133">Transmembrane helix</keyword>
<proteinExistence type="predicted"/>
<gene>
    <name evidence="4" type="ORF">DS745_13925</name>
</gene>
<dbReference type="OrthoDB" id="2168558at2"/>
<dbReference type="Proteomes" id="UP000290649">
    <property type="component" value="Unassembled WGS sequence"/>
</dbReference>
<dbReference type="EMBL" id="QOUX01000042">
    <property type="protein sequence ID" value="RXI99965.1"/>
    <property type="molecule type" value="Genomic_DNA"/>
</dbReference>
<dbReference type="Pfam" id="PF07423">
    <property type="entry name" value="DUF1510"/>
    <property type="match status" value="1"/>
</dbReference>
<evidence type="ECO:0000313" key="4">
    <source>
        <dbReference type="EMBL" id="RXI99965.1"/>
    </source>
</evidence>
<feature type="region of interest" description="Disordered" evidence="1">
    <location>
        <begin position="50"/>
        <end position="116"/>
    </location>
</feature>
<feature type="domain" description="DUF1510" evidence="3">
    <location>
        <begin position="115"/>
        <end position="205"/>
    </location>
</feature>
<keyword evidence="5" id="KW-1185">Reference proteome</keyword>
<evidence type="ECO:0000256" key="1">
    <source>
        <dbReference type="SAM" id="MobiDB-lite"/>
    </source>
</evidence>
<sequence length="210" mass="23423">MRNDNFYGSGIRSQKRKKQKADKILNISIGVVVFLILLVGGQLFLGGKSPEKAVSSKMPVQATPVTNEETEEVDEDVEAKENLTEVEVDEETPEETTNANETPTNQNQGGTTQQTGQWQPIGTVQEEPFVAIYDRDHVNWLEMTKAFQVATGLDDTIILWRVSNGGDHQSAVGIVSDSNNRNTPYQVRIEWVTNEGWMPVSVEKLTENPF</sequence>
<evidence type="ECO:0000259" key="3">
    <source>
        <dbReference type="Pfam" id="PF07423"/>
    </source>
</evidence>
<feature type="compositionally biased region" description="Acidic residues" evidence="1">
    <location>
        <begin position="68"/>
        <end position="94"/>
    </location>
</feature>
<keyword evidence="2" id="KW-0812">Transmembrane</keyword>
<evidence type="ECO:0000313" key="5">
    <source>
        <dbReference type="Proteomes" id="UP000290649"/>
    </source>
</evidence>
<comment type="caution">
    <text evidence="4">The sequence shown here is derived from an EMBL/GenBank/DDBJ whole genome shotgun (WGS) entry which is preliminary data.</text>
</comment>
<dbReference type="InterPro" id="IPR009988">
    <property type="entry name" value="DUF1510"/>
</dbReference>
<keyword evidence="2" id="KW-0472">Membrane</keyword>
<evidence type="ECO:0000256" key="2">
    <source>
        <dbReference type="SAM" id="Phobius"/>
    </source>
</evidence>
<accession>A0A4Q0VS52</accession>
<dbReference type="RefSeq" id="WP_129078819.1">
    <property type="nucleotide sequence ID" value="NZ_QOUX01000042.1"/>
</dbReference>
<feature type="transmembrane region" description="Helical" evidence="2">
    <location>
        <begin position="24"/>
        <end position="45"/>
    </location>
</feature>
<organism evidence="4 5">
    <name type="scientific">Anaerobacillus alkaliphilus</name>
    <dbReference type="NCBI Taxonomy" id="1548597"/>
    <lineage>
        <taxon>Bacteria</taxon>
        <taxon>Bacillati</taxon>
        <taxon>Bacillota</taxon>
        <taxon>Bacilli</taxon>
        <taxon>Bacillales</taxon>
        <taxon>Bacillaceae</taxon>
        <taxon>Anaerobacillus</taxon>
    </lineage>
</organism>
<protein>
    <submittedName>
        <fullName evidence="4">DUF1510 family protein</fullName>
    </submittedName>
</protein>
<dbReference type="AlphaFoldDB" id="A0A4Q0VS52"/>
<feature type="compositionally biased region" description="Low complexity" evidence="1">
    <location>
        <begin position="95"/>
        <end position="116"/>
    </location>
</feature>
<name>A0A4Q0VS52_9BACI</name>